<dbReference type="RefSeq" id="WP_013625287.1">
    <property type="nucleotide sequence ID" value="NC_015172.1"/>
</dbReference>
<dbReference type="PROSITE" id="PS50893">
    <property type="entry name" value="ABC_TRANSPORTER_2"/>
    <property type="match status" value="1"/>
</dbReference>
<dbReference type="InterPro" id="IPR003593">
    <property type="entry name" value="AAA+_ATPase"/>
</dbReference>
<organism evidence="5 6">
    <name type="scientific">Syntrophobotulus glycolicus (strain DSM 8271 / FlGlyR)</name>
    <dbReference type="NCBI Taxonomy" id="645991"/>
    <lineage>
        <taxon>Bacteria</taxon>
        <taxon>Bacillati</taxon>
        <taxon>Bacillota</taxon>
        <taxon>Clostridia</taxon>
        <taxon>Eubacteriales</taxon>
        <taxon>Desulfitobacteriaceae</taxon>
        <taxon>Syntrophobotulus</taxon>
    </lineage>
</organism>
<dbReference type="eggNOG" id="COG4608">
    <property type="taxonomic scope" value="Bacteria"/>
</dbReference>
<reference evidence="5 6" key="1">
    <citation type="journal article" date="2011" name="Stand. Genomic Sci.">
        <title>Complete genome sequence of Syntrophobotulus glycolicus type strain (FlGlyR).</title>
        <authorList>
            <person name="Han C."/>
            <person name="Mwirichia R."/>
            <person name="Chertkov O."/>
            <person name="Held B."/>
            <person name="Lapidus A."/>
            <person name="Nolan M."/>
            <person name="Lucas S."/>
            <person name="Hammon N."/>
            <person name="Deshpande S."/>
            <person name="Cheng J.F."/>
            <person name="Tapia R."/>
            <person name="Goodwin L."/>
            <person name="Pitluck S."/>
            <person name="Huntemann M."/>
            <person name="Liolios K."/>
            <person name="Ivanova N."/>
            <person name="Pagani I."/>
            <person name="Mavromatis K."/>
            <person name="Ovchinikova G."/>
            <person name="Pati A."/>
            <person name="Chen A."/>
            <person name="Palaniappan K."/>
            <person name="Land M."/>
            <person name="Hauser L."/>
            <person name="Brambilla E.M."/>
            <person name="Rohde M."/>
            <person name="Spring S."/>
            <person name="Sikorski J."/>
            <person name="Goker M."/>
            <person name="Woyke T."/>
            <person name="Bristow J."/>
            <person name="Eisen J.A."/>
            <person name="Markowitz V."/>
            <person name="Hugenholtz P."/>
            <person name="Kyrpides N.C."/>
            <person name="Klenk H.P."/>
            <person name="Detter J.C."/>
        </authorList>
    </citation>
    <scope>NUCLEOTIDE SEQUENCE [LARGE SCALE GENOMIC DNA]</scope>
    <source>
        <strain evidence="6">DSM 8271 / FlGlyR</strain>
    </source>
</reference>
<evidence type="ECO:0000256" key="1">
    <source>
        <dbReference type="ARBA" id="ARBA00022448"/>
    </source>
</evidence>
<name>F0T2M1_SYNGF</name>
<dbReference type="GO" id="GO:0055085">
    <property type="term" value="P:transmembrane transport"/>
    <property type="evidence" value="ECO:0007669"/>
    <property type="project" value="UniProtKB-ARBA"/>
</dbReference>
<keyword evidence="2" id="KW-0547">Nucleotide-binding</keyword>
<dbReference type="KEGG" id="sgy:Sgly_2129"/>
<evidence type="ECO:0000256" key="3">
    <source>
        <dbReference type="ARBA" id="ARBA00022840"/>
    </source>
</evidence>
<keyword evidence="6" id="KW-1185">Reference proteome</keyword>
<dbReference type="InterPro" id="IPR050319">
    <property type="entry name" value="ABC_transp_ATP-bind"/>
</dbReference>
<sequence length="233" mass="25767">MDGIRIERLNKNYSDHKGAMFSVLSDINLKISPGQLVSVTGESGTGKSTLARIVLGIEKPDSGKVVLDGRSVPELKPSEYRQFRSKIQAVFQDTGGTLNPKLSVYHNVEEALVNLTGLSKSERKKRIFELMSLVGMDKKLLKVPTKQLSGGEQRRLSLLRALSVHPKYLVLDEVLGGLDLISQNSVLGLLEAYHKEYRFGCLLITHHKAGAYRISDKVLVMKNGRIAREGVAQ</sequence>
<dbReference type="CDD" id="cd03257">
    <property type="entry name" value="ABC_NikE_OppD_transporters"/>
    <property type="match status" value="1"/>
</dbReference>
<feature type="domain" description="ABC transporter" evidence="4">
    <location>
        <begin position="4"/>
        <end position="233"/>
    </location>
</feature>
<dbReference type="GO" id="GO:0005524">
    <property type="term" value="F:ATP binding"/>
    <property type="evidence" value="ECO:0007669"/>
    <property type="project" value="UniProtKB-KW"/>
</dbReference>
<dbReference type="SMART" id="SM00382">
    <property type="entry name" value="AAA"/>
    <property type="match status" value="1"/>
</dbReference>
<keyword evidence="5" id="KW-0378">Hydrolase</keyword>
<keyword evidence="1" id="KW-0813">Transport</keyword>
<dbReference type="OrthoDB" id="9802264at2"/>
<evidence type="ECO:0000259" key="4">
    <source>
        <dbReference type="PROSITE" id="PS50893"/>
    </source>
</evidence>
<dbReference type="STRING" id="645991.Sgly_2129"/>
<dbReference type="Gene3D" id="3.40.50.300">
    <property type="entry name" value="P-loop containing nucleotide triphosphate hydrolases"/>
    <property type="match status" value="1"/>
</dbReference>
<dbReference type="PANTHER" id="PTHR43776">
    <property type="entry name" value="TRANSPORT ATP-BINDING PROTEIN"/>
    <property type="match status" value="1"/>
</dbReference>
<proteinExistence type="predicted"/>
<dbReference type="InterPro" id="IPR027417">
    <property type="entry name" value="P-loop_NTPase"/>
</dbReference>
<keyword evidence="3" id="KW-0067">ATP-binding</keyword>
<dbReference type="PROSITE" id="PS00211">
    <property type="entry name" value="ABC_TRANSPORTER_1"/>
    <property type="match status" value="1"/>
</dbReference>
<evidence type="ECO:0000256" key="2">
    <source>
        <dbReference type="ARBA" id="ARBA00022741"/>
    </source>
</evidence>
<protein>
    <submittedName>
        <fullName evidence="5">Fe(3+)-transporting ATPase</fullName>
        <ecNumber evidence="5">3.6.3.30</ecNumber>
    </submittedName>
</protein>
<dbReference type="SUPFAM" id="SSF52540">
    <property type="entry name" value="P-loop containing nucleoside triphosphate hydrolases"/>
    <property type="match status" value="1"/>
</dbReference>
<evidence type="ECO:0000313" key="5">
    <source>
        <dbReference type="EMBL" id="ADY56420.1"/>
    </source>
</evidence>
<dbReference type="EMBL" id="CP002547">
    <property type="protein sequence ID" value="ADY56420.1"/>
    <property type="molecule type" value="Genomic_DNA"/>
</dbReference>
<gene>
    <name evidence="5" type="ordered locus">Sgly_2129</name>
</gene>
<accession>F0T2M1</accession>
<dbReference type="GO" id="GO:0016887">
    <property type="term" value="F:ATP hydrolysis activity"/>
    <property type="evidence" value="ECO:0007669"/>
    <property type="project" value="InterPro"/>
</dbReference>
<dbReference type="Pfam" id="PF00005">
    <property type="entry name" value="ABC_tran"/>
    <property type="match status" value="1"/>
</dbReference>
<dbReference type="InterPro" id="IPR017871">
    <property type="entry name" value="ABC_transporter-like_CS"/>
</dbReference>
<reference evidence="6" key="2">
    <citation type="submission" date="2011-02" db="EMBL/GenBank/DDBJ databases">
        <title>The complete genome of Syntrophobotulus glycolicus DSM 8271.</title>
        <authorList>
            <person name="Lucas S."/>
            <person name="Copeland A."/>
            <person name="Lapidus A."/>
            <person name="Bruce D."/>
            <person name="Goodwin L."/>
            <person name="Pitluck S."/>
            <person name="Kyrpides N."/>
            <person name="Mavromatis K."/>
            <person name="Pagani I."/>
            <person name="Ivanova N."/>
            <person name="Mikhailova N."/>
            <person name="Chertkov O."/>
            <person name="Held B."/>
            <person name="Detter J.C."/>
            <person name="Tapia R."/>
            <person name="Han C."/>
            <person name="Land M."/>
            <person name="Hauser L."/>
            <person name="Markowitz V."/>
            <person name="Cheng J.-F."/>
            <person name="Hugenholtz P."/>
            <person name="Woyke T."/>
            <person name="Wu D."/>
            <person name="Spring S."/>
            <person name="Schroeder M."/>
            <person name="Brambilla E."/>
            <person name="Klenk H.-P."/>
            <person name="Eisen J.A."/>
        </authorList>
    </citation>
    <scope>NUCLEOTIDE SEQUENCE [LARGE SCALE GENOMIC DNA]</scope>
    <source>
        <strain evidence="6">DSM 8271 / FlGlyR</strain>
    </source>
</reference>
<dbReference type="AlphaFoldDB" id="F0T2M1"/>
<evidence type="ECO:0000313" key="6">
    <source>
        <dbReference type="Proteomes" id="UP000007488"/>
    </source>
</evidence>
<dbReference type="HOGENOM" id="CLU_000604_1_23_9"/>
<dbReference type="EC" id="3.6.3.30" evidence="5"/>
<dbReference type="Proteomes" id="UP000007488">
    <property type="component" value="Chromosome"/>
</dbReference>
<dbReference type="InterPro" id="IPR003439">
    <property type="entry name" value="ABC_transporter-like_ATP-bd"/>
</dbReference>